<name>A0A6N8ENG2_PAEMA</name>
<dbReference type="OrthoDB" id="2592065at2"/>
<dbReference type="Gene3D" id="2.160.20.80">
    <property type="entry name" value="E3 ubiquitin-protein ligase SopA"/>
    <property type="match status" value="1"/>
</dbReference>
<evidence type="ECO:0000313" key="1">
    <source>
        <dbReference type="EMBL" id="MUG21125.1"/>
    </source>
</evidence>
<dbReference type="InterPro" id="IPR001646">
    <property type="entry name" value="5peptide_repeat"/>
</dbReference>
<dbReference type="Pfam" id="PF00805">
    <property type="entry name" value="Pentapeptide"/>
    <property type="match status" value="1"/>
</dbReference>
<dbReference type="EMBL" id="WNZZ01000001">
    <property type="protein sequence ID" value="MUG21125.1"/>
    <property type="molecule type" value="Genomic_DNA"/>
</dbReference>
<dbReference type="PANTHER" id="PTHR14136">
    <property type="entry name" value="BTB_POZ DOMAIN-CONTAINING PROTEIN KCTD9"/>
    <property type="match status" value="1"/>
</dbReference>
<reference evidence="1 2" key="1">
    <citation type="submission" date="2019-11" db="EMBL/GenBank/DDBJ databases">
        <title>Draft genome sequences of five Paenibacillus species of dairy origin.</title>
        <authorList>
            <person name="Olajide A.M."/>
            <person name="Chen S."/>
            <person name="Lapointe G."/>
        </authorList>
    </citation>
    <scope>NUCLEOTIDE SEQUENCE [LARGE SCALE GENOMIC DNA]</scope>
    <source>
        <strain evidence="1 2">3CT49</strain>
    </source>
</reference>
<evidence type="ECO:0000313" key="2">
    <source>
        <dbReference type="Proteomes" id="UP000442469"/>
    </source>
</evidence>
<protein>
    <recommendedName>
        <fullName evidence="3">Pentapeptide repeats family protein</fullName>
    </recommendedName>
</protein>
<gene>
    <name evidence="1" type="ORF">GNQ08_01585</name>
</gene>
<dbReference type="SUPFAM" id="SSF141571">
    <property type="entry name" value="Pentapeptide repeat-like"/>
    <property type="match status" value="1"/>
</dbReference>
<proteinExistence type="predicted"/>
<organism evidence="1 2">
    <name type="scientific">Paenibacillus macerans</name>
    <name type="common">Bacillus macerans</name>
    <dbReference type="NCBI Taxonomy" id="44252"/>
    <lineage>
        <taxon>Bacteria</taxon>
        <taxon>Bacillati</taxon>
        <taxon>Bacillota</taxon>
        <taxon>Bacilli</taxon>
        <taxon>Bacillales</taxon>
        <taxon>Paenibacillaceae</taxon>
        <taxon>Paenibacillus</taxon>
    </lineage>
</organism>
<sequence>MLSKTVFDYASLKNSILRNCLGIKASFDDANLSFADLSGSDMHRASFRRANSSHANFYNVDLTSAIFDGALLCGTSFKDAKGIEEVSAQYIFVGTEDEPIKLEGDNIQKWLLGFRKE</sequence>
<dbReference type="PANTHER" id="PTHR14136:SF17">
    <property type="entry name" value="BTB_POZ DOMAIN-CONTAINING PROTEIN KCTD9"/>
    <property type="match status" value="1"/>
</dbReference>
<evidence type="ECO:0008006" key="3">
    <source>
        <dbReference type="Google" id="ProtNLM"/>
    </source>
</evidence>
<dbReference type="RefSeq" id="WP_082207617.1">
    <property type="nucleotide sequence ID" value="NZ_CP086393.1"/>
</dbReference>
<comment type="caution">
    <text evidence="1">The sequence shown here is derived from an EMBL/GenBank/DDBJ whole genome shotgun (WGS) entry which is preliminary data.</text>
</comment>
<dbReference type="Proteomes" id="UP000442469">
    <property type="component" value="Unassembled WGS sequence"/>
</dbReference>
<dbReference type="InterPro" id="IPR051082">
    <property type="entry name" value="Pentapeptide-BTB/POZ_domain"/>
</dbReference>
<accession>A0A6N8ENG2</accession>
<dbReference type="AlphaFoldDB" id="A0A6N8ENG2"/>